<proteinExistence type="predicted"/>
<dbReference type="Proteomes" id="UP001165342">
    <property type="component" value="Unassembled WGS sequence"/>
</dbReference>
<evidence type="ECO:0000313" key="3">
    <source>
        <dbReference type="EMBL" id="MCL6730952.1"/>
    </source>
</evidence>
<reference evidence="3" key="1">
    <citation type="submission" date="2022-05" db="EMBL/GenBank/DDBJ databases">
        <authorList>
            <person name="Jo J.-H."/>
            <person name="Im W.-T."/>
        </authorList>
    </citation>
    <scope>NUCLEOTIDE SEQUENCE</scope>
    <source>
        <strain evidence="3">SE220</strain>
    </source>
</reference>
<evidence type="ECO:0000259" key="2">
    <source>
        <dbReference type="Pfam" id="PF07940"/>
    </source>
</evidence>
<dbReference type="Gene3D" id="1.50.10.100">
    <property type="entry name" value="Chondroitin AC/alginate lyase"/>
    <property type="match status" value="1"/>
</dbReference>
<feature type="domain" description="Heparinase II/III-like C-terminal" evidence="2">
    <location>
        <begin position="298"/>
        <end position="541"/>
    </location>
</feature>
<keyword evidence="4" id="KW-1185">Reference proteome</keyword>
<protein>
    <submittedName>
        <fullName evidence="3">Heparinase II/III family protein</fullName>
    </submittedName>
</protein>
<sequence>MSSQGSTAERDIVRKLARGSLLSRLKGSRQPLKLAAVPRDHVQGDRQRGEALLLGKLIAGSEAIPLFEGDFGASGKGAGLLQGFSWLRDLAAAASREKGAALAEAVVGKWLLAHGTKVDEAWAPDFWGERILFWAAYAPYILSSGDGGYRSALLNTLARGARHLDSSAEKAPAGLKRVTAWCGVIAAGLLLQGGVSRVARGEAGLGRALASAQFDDGGLISRSPMEQSLLVDRLGLLRSCYFAAKQTIPDSLEAAAAAALAALHGVTMGDGALSSWQGCGPGEAQRLNALIEGCGLRARPLRHARGWGYQRMSALGTVVVIDAAPPPSQKAAAQGSASTLAFELSDGSQRLVVNCGGAGPLPTQLSEDLLQALRTTAAHSTLVLDDTNSTNILPDGSLSRGVEDVAIERSEDNDASRLTASHGGYVRAFGLVHKRSLMLGNDGKELRGADQLVAQGRKKIKEAAGYAVRFHLAPGIEATPTADGMGAILRSKGAPPWNFRCRGGMLTTEESLWIDGRGQAVPTVQLVIVGEVSSLGGEIGWLFRRTS</sequence>
<gene>
    <name evidence="3" type="ORF">LZ538_12970</name>
</gene>
<comment type="caution">
    <text evidence="3">The sequence shown here is derived from an EMBL/GenBank/DDBJ whole genome shotgun (WGS) entry which is preliminary data.</text>
</comment>
<evidence type="ECO:0000313" key="4">
    <source>
        <dbReference type="Proteomes" id="UP001165342"/>
    </source>
</evidence>
<evidence type="ECO:0000256" key="1">
    <source>
        <dbReference type="ARBA" id="ARBA00004196"/>
    </source>
</evidence>
<dbReference type="EMBL" id="JAMGBE010000004">
    <property type="protein sequence ID" value="MCL6730952.1"/>
    <property type="molecule type" value="Genomic_DNA"/>
</dbReference>
<dbReference type="InterPro" id="IPR012480">
    <property type="entry name" value="Hepar_II_III_C"/>
</dbReference>
<dbReference type="InterPro" id="IPR008929">
    <property type="entry name" value="Chondroitin_lyas"/>
</dbReference>
<dbReference type="RefSeq" id="WP_249832439.1">
    <property type="nucleotide sequence ID" value="NZ_JAMGBE010000004.1"/>
</dbReference>
<accession>A0ABT0S503</accession>
<organism evidence="3 4">
    <name type="scientific">Sphingomonas hankyongi</name>
    <dbReference type="NCBI Taxonomy" id="2908209"/>
    <lineage>
        <taxon>Bacteria</taxon>
        <taxon>Pseudomonadati</taxon>
        <taxon>Pseudomonadota</taxon>
        <taxon>Alphaproteobacteria</taxon>
        <taxon>Sphingomonadales</taxon>
        <taxon>Sphingomonadaceae</taxon>
        <taxon>Sphingomonas</taxon>
    </lineage>
</organism>
<dbReference type="Gene3D" id="2.70.98.70">
    <property type="match status" value="1"/>
</dbReference>
<dbReference type="Pfam" id="PF07940">
    <property type="entry name" value="Hepar_II_III_C"/>
    <property type="match status" value="1"/>
</dbReference>
<comment type="subcellular location">
    <subcellularLocation>
        <location evidence="1">Cell envelope</location>
    </subcellularLocation>
</comment>
<name>A0ABT0S503_9SPHN</name>